<evidence type="ECO:0000259" key="2">
    <source>
        <dbReference type="Pfam" id="PF17667"/>
    </source>
</evidence>
<name>A0A5C2RV99_9APHY</name>
<organism evidence="3 4">
    <name type="scientific">Lentinus tigrinus ALCF2SS1-6</name>
    <dbReference type="NCBI Taxonomy" id="1328759"/>
    <lineage>
        <taxon>Eukaryota</taxon>
        <taxon>Fungi</taxon>
        <taxon>Dikarya</taxon>
        <taxon>Basidiomycota</taxon>
        <taxon>Agaricomycotina</taxon>
        <taxon>Agaricomycetes</taxon>
        <taxon>Polyporales</taxon>
        <taxon>Polyporaceae</taxon>
        <taxon>Lentinus</taxon>
    </lineage>
</organism>
<dbReference type="InterPro" id="IPR040976">
    <property type="entry name" value="Pkinase_fungal"/>
</dbReference>
<gene>
    <name evidence="3" type="ORF">L227DRAFT_511683</name>
</gene>
<dbReference type="PANTHER" id="PTHR38248">
    <property type="entry name" value="FUNK1 6"/>
    <property type="match status" value="1"/>
</dbReference>
<dbReference type="PROSITE" id="PS00109">
    <property type="entry name" value="PROTEIN_KINASE_TYR"/>
    <property type="match status" value="1"/>
</dbReference>
<dbReference type="OrthoDB" id="2757351at2759"/>
<accession>A0A5C2RV99</accession>
<feature type="region of interest" description="Disordered" evidence="1">
    <location>
        <begin position="506"/>
        <end position="531"/>
    </location>
</feature>
<dbReference type="AlphaFoldDB" id="A0A5C2RV99"/>
<sequence length="565" mass="64028">MRSRVAWGWAELLVRVKHDKASTLPRAQLADCANEVFNRQHRLSFFMITVFNDCARLVCFDRNGAAMTPSFSYLEEPDVIGKFLYRLSRLDRAGRGYDASVEAASLENERFFRALHERHPQPRSAEAAGLRDAATAGWRVYKVGVDAPFSTDGTPVRRSSPLARHELLVGKPASVQGSLVGRGTRGFVAFDVTSQQVVFLKDSWRPDSEYIRSEFDNYMLIAESGIEGQYSIPTLLGGGDVKCNGVVQRTRTPTTRYHPFIHFRLVLKEVCRRLVDFRNSYQLLRAVTYAFGAHMMIWEACSLLHRDVSAGNILIHNPRDNEDPDSDHVVGLLADWDLAKTEEEMTSGGATQQRRSGTWPFMSARLQQFPEKPHDVADDLESFYHVFNWCALLYLPHKKSLKVEILAEYISRMYDFASPDNPELGHPDKLENMETGKPFVTMLELAPNIPHPLQLVLQNLASLFQLHYYHVCYPPGPPGLAPQLEMTPKERPQLDTAPSWEQYLEDVPPASVESRKDLPTTSTELRDPTMSPLRNHRKVLTCLWRAVRNGSAWPGADRIAAHRVV</sequence>
<keyword evidence="4" id="KW-1185">Reference proteome</keyword>
<dbReference type="Proteomes" id="UP000313359">
    <property type="component" value="Unassembled WGS sequence"/>
</dbReference>
<dbReference type="InterPro" id="IPR008266">
    <property type="entry name" value="Tyr_kinase_AS"/>
</dbReference>
<dbReference type="Gene3D" id="1.10.510.10">
    <property type="entry name" value="Transferase(Phosphotransferase) domain 1"/>
    <property type="match status" value="1"/>
</dbReference>
<feature type="domain" description="Fungal-type protein kinase" evidence="2">
    <location>
        <begin position="15"/>
        <end position="250"/>
    </location>
</feature>
<evidence type="ECO:0000313" key="3">
    <source>
        <dbReference type="EMBL" id="RPD54515.1"/>
    </source>
</evidence>
<evidence type="ECO:0000256" key="1">
    <source>
        <dbReference type="SAM" id="MobiDB-lite"/>
    </source>
</evidence>
<dbReference type="InterPro" id="IPR011009">
    <property type="entry name" value="Kinase-like_dom_sf"/>
</dbReference>
<dbReference type="GO" id="GO:0004672">
    <property type="term" value="F:protein kinase activity"/>
    <property type="evidence" value="ECO:0007669"/>
    <property type="project" value="InterPro"/>
</dbReference>
<reference evidence="3" key="1">
    <citation type="journal article" date="2018" name="Genome Biol. Evol.">
        <title>Genomics and development of Lentinus tigrinus, a white-rot wood-decaying mushroom with dimorphic fruiting bodies.</title>
        <authorList>
            <person name="Wu B."/>
            <person name="Xu Z."/>
            <person name="Knudson A."/>
            <person name="Carlson A."/>
            <person name="Chen N."/>
            <person name="Kovaka S."/>
            <person name="LaButti K."/>
            <person name="Lipzen A."/>
            <person name="Pennachio C."/>
            <person name="Riley R."/>
            <person name="Schakwitz W."/>
            <person name="Umezawa K."/>
            <person name="Ohm R.A."/>
            <person name="Grigoriev I.V."/>
            <person name="Nagy L.G."/>
            <person name="Gibbons J."/>
            <person name="Hibbett D."/>
        </authorList>
    </citation>
    <scope>NUCLEOTIDE SEQUENCE [LARGE SCALE GENOMIC DNA]</scope>
    <source>
        <strain evidence="3">ALCF2SS1-6</strain>
    </source>
</reference>
<dbReference type="PANTHER" id="PTHR38248:SF2">
    <property type="entry name" value="FUNK1 11"/>
    <property type="match status" value="1"/>
</dbReference>
<proteinExistence type="predicted"/>
<dbReference type="Pfam" id="PF17667">
    <property type="entry name" value="Pkinase_fungal"/>
    <property type="match status" value="2"/>
</dbReference>
<feature type="domain" description="Fungal-type protein kinase" evidence="2">
    <location>
        <begin position="255"/>
        <end position="390"/>
    </location>
</feature>
<evidence type="ECO:0000313" key="4">
    <source>
        <dbReference type="Proteomes" id="UP000313359"/>
    </source>
</evidence>
<dbReference type="EMBL" id="ML122305">
    <property type="protein sequence ID" value="RPD54515.1"/>
    <property type="molecule type" value="Genomic_DNA"/>
</dbReference>
<dbReference type="SUPFAM" id="SSF56112">
    <property type="entry name" value="Protein kinase-like (PK-like)"/>
    <property type="match status" value="1"/>
</dbReference>
<protein>
    <recommendedName>
        <fullName evidence="2">Fungal-type protein kinase domain-containing protein</fullName>
    </recommendedName>
</protein>